<keyword evidence="2" id="KW-1185">Reference proteome</keyword>
<sequence>MDTALLTGLRDLTINPAYTVLCTSDNKSIQSRHTFFPSLPTPPNEYAMDEDQDFITDGDSSCEAFAYNHDNSIEGEDDYDEADESYISSNFDTTINDPEFANFSNELSQESGNVTSFQKIYYFNTCSYEVPHYGNHMQPALRNIALIVESWLTEKLLYRYAGDAIPILEESPQISAESVMTKLKMALGAFNNLSKVYIKIRAGHVYSLHMINDEIVISPNHKQFIQEFPLFVNVSIKVQKRSAAARNTMCRVLVGVEHVTMQGQSMAGEIKAPISHHQLTNGNTTIRRTVSSADGQAFYLLDEAPTTLYFMGNDNARFYSGASYAGEIIVRP</sequence>
<name>A0ACA9LJ50_9GLOM</name>
<proteinExistence type="predicted"/>
<comment type="caution">
    <text evidence="1">The sequence shown here is derived from an EMBL/GenBank/DDBJ whole genome shotgun (WGS) entry which is preliminary data.</text>
</comment>
<dbReference type="EMBL" id="CAJVPU010004481">
    <property type="protein sequence ID" value="CAG8533661.1"/>
    <property type="molecule type" value="Genomic_DNA"/>
</dbReference>
<organism evidence="1 2">
    <name type="scientific">Dentiscutata heterogama</name>
    <dbReference type="NCBI Taxonomy" id="1316150"/>
    <lineage>
        <taxon>Eukaryota</taxon>
        <taxon>Fungi</taxon>
        <taxon>Fungi incertae sedis</taxon>
        <taxon>Mucoromycota</taxon>
        <taxon>Glomeromycotina</taxon>
        <taxon>Glomeromycetes</taxon>
        <taxon>Diversisporales</taxon>
        <taxon>Gigasporaceae</taxon>
        <taxon>Dentiscutata</taxon>
    </lineage>
</organism>
<reference evidence="1" key="1">
    <citation type="submission" date="2021-06" db="EMBL/GenBank/DDBJ databases">
        <authorList>
            <person name="Kallberg Y."/>
            <person name="Tangrot J."/>
            <person name="Rosling A."/>
        </authorList>
    </citation>
    <scope>NUCLEOTIDE SEQUENCE</scope>
    <source>
        <strain evidence="1">IL203A</strain>
    </source>
</reference>
<dbReference type="Proteomes" id="UP000789702">
    <property type="component" value="Unassembled WGS sequence"/>
</dbReference>
<gene>
    <name evidence="1" type="ORF">DHETER_LOCUS4481</name>
</gene>
<evidence type="ECO:0000313" key="1">
    <source>
        <dbReference type="EMBL" id="CAG8533661.1"/>
    </source>
</evidence>
<accession>A0ACA9LJ50</accession>
<evidence type="ECO:0000313" key="2">
    <source>
        <dbReference type="Proteomes" id="UP000789702"/>
    </source>
</evidence>
<protein>
    <submittedName>
        <fullName evidence="1">6656_t:CDS:1</fullName>
    </submittedName>
</protein>